<comment type="similarity">
    <text evidence="1 2">Belongs to the glycosyl hydrolase 35 family.</text>
</comment>
<dbReference type="EMBL" id="JACHJQ010000006">
    <property type="protein sequence ID" value="MBB4909960.1"/>
    <property type="molecule type" value="Genomic_DNA"/>
</dbReference>
<feature type="domain" description="Glycoside hydrolase 35 catalytic" evidence="3">
    <location>
        <begin position="12"/>
        <end position="183"/>
    </location>
</feature>
<keyword evidence="6" id="KW-1185">Reference proteome</keyword>
<dbReference type="PRINTS" id="PR00742">
    <property type="entry name" value="GLHYDRLASE35"/>
</dbReference>
<evidence type="ECO:0000259" key="4">
    <source>
        <dbReference type="Pfam" id="PF22369"/>
    </source>
</evidence>
<dbReference type="Proteomes" id="UP000520767">
    <property type="component" value="Unassembled WGS sequence"/>
</dbReference>
<dbReference type="EC" id="3.2.1.23" evidence="5"/>
<dbReference type="GO" id="GO:0005975">
    <property type="term" value="P:carbohydrate metabolic process"/>
    <property type="evidence" value="ECO:0007669"/>
    <property type="project" value="InterPro"/>
</dbReference>
<dbReference type="Pfam" id="PF01301">
    <property type="entry name" value="Glyco_hydro_35"/>
    <property type="match status" value="1"/>
</dbReference>
<sequence>MVDTVHYQGKRILVDEQEVLLLSGEVHYFRLARADWQDRLDKAKAAGLNTIATYIPWLWHELPDGTVDVTGRTRPERDLGAFLDLCHGCGFHVIARPGPFVMAEMKNEGLPYRLYRDHPEIVPTGWDGRPAPTRTVDYLAPAFLAAAREWYRAVMPVIAERLRGNGGPVIAVQLDNEVGMLAWVTNSPDLTDHLLSDFRGWLTKQGREYPFIMDFRSPDEEHAAGLMRDLGEFMRDRFARYFQELRTYAEESGVTGVPFVVNIHGTDGGKAETFPIGISQLMDSYSGVPGMLSGTDLYLGELTVTNAADLYLVNAFCDAVHDGDQPLTSMEFEAGTGDYGSDLSRQYDPSAVDLKTRMCLAQGNKLLNYYLFTGGVNPPLDEPVGDGNDRIAFTGERHGFAAPVGPEGQLNPVYGPTKRVLRAARAVAPVLAGMWEEHDEVAIGFVPDHYLTEYHYPGSASVRSVLDDVVGTRGAGPRGILARAMLLGGFRFGAVNVQKGLDPAATPVLAMAGTTHLPAEVQQTLAEYLTSGGRLLLAGRVPSRDMAGAPCTVLRDALGLRPLGTVEGTHAFFASVTAHGWASPRPETRVGWAELYEPAAGDTVLRELSTGHGCGFDVPMGAGRAVVLSTDYECDLGLWRTAFSALGAEPGLRHNAAVPGVILLTTADDQGARILHALNVSGYDQRFTVTEAGLPLFGGEPLQLPGRRALMLPLGVTAGGLRIAYATAEIIAAENGTVTFRAPSGDAVVAVDGDVTCPGAETVARNGVTVLRSRGTVEFTVRRN</sequence>
<dbReference type="PANTHER" id="PTHR23421">
    <property type="entry name" value="BETA-GALACTOSIDASE RELATED"/>
    <property type="match status" value="1"/>
</dbReference>
<keyword evidence="5" id="KW-0378">Hydrolase</keyword>
<dbReference type="Gene3D" id="3.20.20.80">
    <property type="entry name" value="Glycosidases"/>
    <property type="match status" value="1"/>
</dbReference>
<proteinExistence type="inferred from homology"/>
<dbReference type="GO" id="GO:0004565">
    <property type="term" value="F:beta-galactosidase activity"/>
    <property type="evidence" value="ECO:0007669"/>
    <property type="project" value="UniProtKB-EC"/>
</dbReference>
<accession>A0A7W7VHD4</accession>
<dbReference type="InterPro" id="IPR054746">
    <property type="entry name" value="GLMA-like_second"/>
</dbReference>
<name>A0A7W7VHD4_9PSEU</name>
<dbReference type="AlphaFoldDB" id="A0A7W7VHD4"/>
<keyword evidence="5" id="KW-0326">Glycosidase</keyword>
<comment type="caution">
    <text evidence="5">The sequence shown here is derived from an EMBL/GenBank/DDBJ whole genome shotgun (WGS) entry which is preliminary data.</text>
</comment>
<evidence type="ECO:0000259" key="3">
    <source>
        <dbReference type="Pfam" id="PF01301"/>
    </source>
</evidence>
<evidence type="ECO:0000313" key="6">
    <source>
        <dbReference type="Proteomes" id="UP000520767"/>
    </source>
</evidence>
<dbReference type="Pfam" id="PF22369">
    <property type="entry name" value="GLMA_2nd"/>
    <property type="match status" value="1"/>
</dbReference>
<dbReference type="InterPro" id="IPR029062">
    <property type="entry name" value="Class_I_gatase-like"/>
</dbReference>
<evidence type="ECO:0000256" key="1">
    <source>
        <dbReference type="ARBA" id="ARBA00009809"/>
    </source>
</evidence>
<dbReference type="InterPro" id="IPR017853">
    <property type="entry name" value="GH"/>
</dbReference>
<gene>
    <name evidence="5" type="ORF">FHR82_006218</name>
</gene>
<dbReference type="InterPro" id="IPR001944">
    <property type="entry name" value="Glycoside_Hdrlase_35"/>
</dbReference>
<protein>
    <submittedName>
        <fullName evidence="5">Beta-galactosidase</fullName>
        <ecNumber evidence="5">3.2.1.23</ecNumber>
    </submittedName>
</protein>
<dbReference type="InterPro" id="IPR031330">
    <property type="entry name" value="Gly_Hdrlase_35_cat"/>
</dbReference>
<feature type="domain" description="GLMA-like second" evidence="4">
    <location>
        <begin position="478"/>
        <end position="568"/>
    </location>
</feature>
<evidence type="ECO:0000256" key="2">
    <source>
        <dbReference type="RuleBase" id="RU003679"/>
    </source>
</evidence>
<organism evidence="5 6">
    <name type="scientific">Actinophytocola algeriensis</name>
    <dbReference type="NCBI Taxonomy" id="1768010"/>
    <lineage>
        <taxon>Bacteria</taxon>
        <taxon>Bacillati</taxon>
        <taxon>Actinomycetota</taxon>
        <taxon>Actinomycetes</taxon>
        <taxon>Pseudonocardiales</taxon>
        <taxon>Pseudonocardiaceae</taxon>
    </lineage>
</organism>
<evidence type="ECO:0000313" key="5">
    <source>
        <dbReference type="EMBL" id="MBB4909960.1"/>
    </source>
</evidence>
<dbReference type="Gene3D" id="3.40.50.880">
    <property type="match status" value="1"/>
</dbReference>
<dbReference type="SUPFAM" id="SSF51445">
    <property type="entry name" value="(Trans)glycosidases"/>
    <property type="match status" value="1"/>
</dbReference>
<dbReference type="RefSeq" id="WP_221464431.1">
    <property type="nucleotide sequence ID" value="NZ_JACHJQ010000006.1"/>
</dbReference>
<reference evidence="5 6" key="1">
    <citation type="submission" date="2020-08" db="EMBL/GenBank/DDBJ databases">
        <title>Genomic Encyclopedia of Type Strains, Phase III (KMG-III): the genomes of soil and plant-associated and newly described type strains.</title>
        <authorList>
            <person name="Whitman W."/>
        </authorList>
    </citation>
    <scope>NUCLEOTIDE SEQUENCE [LARGE SCALE GENOMIC DNA]</scope>
    <source>
        <strain evidence="5 6">CECT 8960</strain>
    </source>
</reference>